<dbReference type="InterPro" id="IPR036291">
    <property type="entry name" value="NAD(P)-bd_dom_sf"/>
</dbReference>
<dbReference type="PANTHER" id="PTHR43245:SF11">
    <property type="entry name" value="LD23561P"/>
    <property type="match status" value="1"/>
</dbReference>
<dbReference type="AlphaFoldDB" id="A0AAW2HQP4"/>
<dbReference type="Gene3D" id="3.40.50.720">
    <property type="entry name" value="NAD(P)-binding Rossmann-like Domain"/>
    <property type="match status" value="1"/>
</dbReference>
<dbReference type="Pfam" id="PF01370">
    <property type="entry name" value="Epimerase"/>
    <property type="match status" value="1"/>
</dbReference>
<dbReference type="SUPFAM" id="SSF51735">
    <property type="entry name" value="NAD(P)-binding Rossmann-fold domains"/>
    <property type="match status" value="1"/>
</dbReference>
<comment type="caution">
    <text evidence="2">The sequence shown here is derived from an EMBL/GenBank/DDBJ whole genome shotgun (WGS) entry which is preliminary data.</text>
</comment>
<gene>
    <name evidence="2" type="ORF">PYX00_008784</name>
</gene>
<dbReference type="InterPro" id="IPR001509">
    <property type="entry name" value="Epimerase_deHydtase"/>
</dbReference>
<dbReference type="PANTHER" id="PTHR43245">
    <property type="entry name" value="BIFUNCTIONAL POLYMYXIN RESISTANCE PROTEIN ARNA"/>
    <property type="match status" value="1"/>
</dbReference>
<organism evidence="2">
    <name type="scientific">Menopon gallinae</name>
    <name type="common">poultry shaft louse</name>
    <dbReference type="NCBI Taxonomy" id="328185"/>
    <lineage>
        <taxon>Eukaryota</taxon>
        <taxon>Metazoa</taxon>
        <taxon>Ecdysozoa</taxon>
        <taxon>Arthropoda</taxon>
        <taxon>Hexapoda</taxon>
        <taxon>Insecta</taxon>
        <taxon>Pterygota</taxon>
        <taxon>Neoptera</taxon>
        <taxon>Paraneoptera</taxon>
        <taxon>Psocodea</taxon>
        <taxon>Troctomorpha</taxon>
        <taxon>Phthiraptera</taxon>
        <taxon>Amblycera</taxon>
        <taxon>Menoponidae</taxon>
        <taxon>Menopon</taxon>
    </lineage>
</organism>
<feature type="domain" description="NAD-dependent epimerase/dehydratase" evidence="1">
    <location>
        <begin position="5"/>
        <end position="244"/>
    </location>
</feature>
<evidence type="ECO:0000259" key="1">
    <source>
        <dbReference type="Pfam" id="PF01370"/>
    </source>
</evidence>
<name>A0AAW2HQP4_9NEOP</name>
<accession>A0AAW2HQP4</accession>
<protein>
    <recommendedName>
        <fullName evidence="1">NAD-dependent epimerase/dehydratase domain-containing protein</fullName>
    </recommendedName>
</protein>
<dbReference type="InterPro" id="IPR050177">
    <property type="entry name" value="Lipid_A_modif_metabolic_enz"/>
</dbReference>
<sequence>MKPRVIVLGGCGFIGRNLVNFLITNDLVESIRVVDKVPPQIAWLNPKQGEIFNDSRVFFKSANLINPDSCKAAFAADESGLQFDFVINCAGETKPGQTDAVYKEGILTLSSLCATEAAQNKVKRYVELSSGNMGSNDKIPHKEDNKKEPWTNIAKWKSQVEDHLSNVPGLNYTILRPGIVYGIGDKTGLTPRLVVGAIYKHLGECMKLLWTRDLKMNTVHVEDVCRAIWHVLFRDETKNQIYNVVDDSDTTQGIISSFVSDIFNINHDYWGSAISTLAKADLSCVVEEVNDKHMGPWAEICMKDEIYNTPLSPYIDKELLSNKHLYLDGTKLRKTGFIYSVPHLSVERLEEVLLDYRLMNLFPSSLIS</sequence>
<reference evidence="2" key="1">
    <citation type="journal article" date="2024" name="Gigascience">
        <title>Chromosome-level genome of the poultry shaft louse Menopon gallinae provides insight into the host-switching and adaptive evolution of parasitic lice.</title>
        <authorList>
            <person name="Xu Y."/>
            <person name="Ma L."/>
            <person name="Liu S."/>
            <person name="Liang Y."/>
            <person name="Liu Q."/>
            <person name="He Z."/>
            <person name="Tian L."/>
            <person name="Duan Y."/>
            <person name="Cai W."/>
            <person name="Li H."/>
            <person name="Song F."/>
        </authorList>
    </citation>
    <scope>NUCLEOTIDE SEQUENCE</scope>
    <source>
        <strain evidence="2">Cailab_2023a</strain>
    </source>
</reference>
<evidence type="ECO:0000313" key="2">
    <source>
        <dbReference type="EMBL" id="KAL0271796.1"/>
    </source>
</evidence>
<proteinExistence type="predicted"/>
<dbReference type="EMBL" id="JARGDH010000004">
    <property type="protein sequence ID" value="KAL0271796.1"/>
    <property type="molecule type" value="Genomic_DNA"/>
</dbReference>